<sequence>MENDSETVTQGYTLGQSGVQTEPRRCPCVPVDVSMCGLLESISECDHEEAMRSANGMDDTGEENSGTLMRAGRKRHPGNTWHLDATRDIHVSRADRQQALSEPDPFSGKGW</sequence>
<feature type="compositionally biased region" description="Polar residues" evidence="1">
    <location>
        <begin position="1"/>
        <end position="20"/>
    </location>
</feature>
<proteinExistence type="predicted"/>
<organism evidence="2 3">
    <name type="scientific">Scleroderma citrinum Foug A</name>
    <dbReference type="NCBI Taxonomy" id="1036808"/>
    <lineage>
        <taxon>Eukaryota</taxon>
        <taxon>Fungi</taxon>
        <taxon>Dikarya</taxon>
        <taxon>Basidiomycota</taxon>
        <taxon>Agaricomycotina</taxon>
        <taxon>Agaricomycetes</taxon>
        <taxon>Agaricomycetidae</taxon>
        <taxon>Boletales</taxon>
        <taxon>Sclerodermatineae</taxon>
        <taxon>Sclerodermataceae</taxon>
        <taxon>Scleroderma</taxon>
    </lineage>
</organism>
<feature type="region of interest" description="Disordered" evidence="1">
    <location>
        <begin position="1"/>
        <end position="25"/>
    </location>
</feature>
<evidence type="ECO:0000256" key="1">
    <source>
        <dbReference type="SAM" id="MobiDB-lite"/>
    </source>
</evidence>
<reference evidence="2 3" key="1">
    <citation type="submission" date="2014-04" db="EMBL/GenBank/DDBJ databases">
        <authorList>
            <consortium name="DOE Joint Genome Institute"/>
            <person name="Kuo A."/>
            <person name="Kohler A."/>
            <person name="Nagy L.G."/>
            <person name="Floudas D."/>
            <person name="Copeland A."/>
            <person name="Barry K.W."/>
            <person name="Cichocki N."/>
            <person name="Veneault-Fourrey C."/>
            <person name="LaButti K."/>
            <person name="Lindquist E.A."/>
            <person name="Lipzen A."/>
            <person name="Lundell T."/>
            <person name="Morin E."/>
            <person name="Murat C."/>
            <person name="Sun H."/>
            <person name="Tunlid A."/>
            <person name="Henrissat B."/>
            <person name="Grigoriev I.V."/>
            <person name="Hibbett D.S."/>
            <person name="Martin F."/>
            <person name="Nordberg H.P."/>
            <person name="Cantor M.N."/>
            <person name="Hua S.X."/>
        </authorList>
    </citation>
    <scope>NUCLEOTIDE SEQUENCE [LARGE SCALE GENOMIC DNA]</scope>
    <source>
        <strain evidence="2 3">Foug A</strain>
    </source>
</reference>
<accession>A0A0C3A3D0</accession>
<evidence type="ECO:0000313" key="2">
    <source>
        <dbReference type="EMBL" id="KIM59177.1"/>
    </source>
</evidence>
<dbReference type="InParanoid" id="A0A0C3A3D0"/>
<dbReference type="HOGENOM" id="CLU_2159910_0_0_1"/>
<feature type="region of interest" description="Disordered" evidence="1">
    <location>
        <begin position="49"/>
        <end position="85"/>
    </location>
</feature>
<name>A0A0C3A3D0_9AGAM</name>
<gene>
    <name evidence="2" type="ORF">SCLCIDRAFT_1032397</name>
</gene>
<dbReference type="AlphaFoldDB" id="A0A0C3A3D0"/>
<dbReference type="Proteomes" id="UP000053989">
    <property type="component" value="Unassembled WGS sequence"/>
</dbReference>
<feature type="region of interest" description="Disordered" evidence="1">
    <location>
        <begin position="92"/>
        <end position="111"/>
    </location>
</feature>
<dbReference type="EMBL" id="KN822076">
    <property type="protein sequence ID" value="KIM59177.1"/>
    <property type="molecule type" value="Genomic_DNA"/>
</dbReference>
<evidence type="ECO:0000313" key="3">
    <source>
        <dbReference type="Proteomes" id="UP000053989"/>
    </source>
</evidence>
<protein>
    <submittedName>
        <fullName evidence="2">Uncharacterized protein</fullName>
    </submittedName>
</protein>
<reference evidence="3" key="2">
    <citation type="submission" date="2015-01" db="EMBL/GenBank/DDBJ databases">
        <title>Evolutionary Origins and Diversification of the Mycorrhizal Mutualists.</title>
        <authorList>
            <consortium name="DOE Joint Genome Institute"/>
            <consortium name="Mycorrhizal Genomics Consortium"/>
            <person name="Kohler A."/>
            <person name="Kuo A."/>
            <person name="Nagy L.G."/>
            <person name="Floudas D."/>
            <person name="Copeland A."/>
            <person name="Barry K.W."/>
            <person name="Cichocki N."/>
            <person name="Veneault-Fourrey C."/>
            <person name="LaButti K."/>
            <person name="Lindquist E.A."/>
            <person name="Lipzen A."/>
            <person name="Lundell T."/>
            <person name="Morin E."/>
            <person name="Murat C."/>
            <person name="Riley R."/>
            <person name="Ohm R."/>
            <person name="Sun H."/>
            <person name="Tunlid A."/>
            <person name="Henrissat B."/>
            <person name="Grigoriev I.V."/>
            <person name="Hibbett D.S."/>
            <person name="Martin F."/>
        </authorList>
    </citation>
    <scope>NUCLEOTIDE SEQUENCE [LARGE SCALE GENOMIC DNA]</scope>
    <source>
        <strain evidence="3">Foug A</strain>
    </source>
</reference>
<keyword evidence="3" id="KW-1185">Reference proteome</keyword>